<dbReference type="OrthoDB" id="6058203at2759"/>
<reference evidence="5" key="1">
    <citation type="submission" date="2021-01" db="UniProtKB">
        <authorList>
            <consortium name="EnsemblMetazoa"/>
        </authorList>
    </citation>
    <scope>IDENTIFICATION</scope>
</reference>
<dbReference type="PRINTS" id="PR00700">
    <property type="entry name" value="PRTYPHPHTASE"/>
</dbReference>
<keyword evidence="6" id="KW-1185">Reference proteome</keyword>
<dbReference type="CDD" id="cd00047">
    <property type="entry name" value="PTPc"/>
    <property type="match status" value="1"/>
</dbReference>
<sequence length="836" mass="93788">MRLETFLLVVSLFGAAYSAAPKVPKIYSYQFQIQLENQTCSISLIENRDVLSDNTYGTLKSSLTSIISNLYKSASDSSEFYSTSAGKFQCISKSKIAFSFMVSFSSNETTKDIAKLILQTETQDADLGGYKVDPKILESEVKSFVPATRNTLKTEVPNYIFCDPRHYEHFREQLSKKLIVVTDDGVSTIDKAQIIFPRHSCGDTTARFKQATFDFYVSVLNEPFDFDKKHTSLAYRVIDQMIYDGSTWKVGLAFDKKIDSITLHEGIDYHDGFSDVEIIYLGFGIVCTVLIIIIIIILLARYCCGCCGDHDVIDIQLQKNIEEIEFGTYLVKSDHNKNEGAFVNNAYERNTYFVNDDLVQSKDEGPPRKESGSGSSEEIVVDVAVSLPEGAGNEIDEKPPIEITNEGVVEVEPTEDSLVDSILAEFPEKVAEPEQETSFEPVEPERETAPLVEEKVVEDSPVETENSPYETEDSSVETKESPAETEVSPGDNLNESSDELLIVPPVDYPQGEEDKDEVDCQEPPMEISASFVRSSSRIESSSSSDDSSSDDEDEEDELLDKDELIARLQDEEPINMEFASLDARVPTVRAYEGSLINKNRSSNKFPWTHKRVTLKRKPGDPNSDYINASFVKNAKRQVAYISTQAPLANTVQDFWNLIWERNVSLIVMATSIVFEEEDRYWPSEENTDGRYYGNYHVKTGSMIINSEYSMVLLQISGGGVSRDIVMYQYTNWSTTGSNIPHSIESLLGFVLDIRGQLQNLEDSFPVFHGSTSCDFGAVLLAILIGLDHYDVKQKISIKSLVRVLRNDQAGAVENKGQYKLIYQAINHYAQNLKITE</sequence>
<dbReference type="InterPro" id="IPR029021">
    <property type="entry name" value="Prot-tyrosine_phosphatase-like"/>
</dbReference>
<dbReference type="AlphaFoldDB" id="A0A7M5X1G4"/>
<feature type="region of interest" description="Disordered" evidence="1">
    <location>
        <begin position="358"/>
        <end position="411"/>
    </location>
</feature>
<dbReference type="EnsemblMetazoa" id="CLYHEMT016346.1">
    <property type="protein sequence ID" value="CLYHEMP016346.1"/>
    <property type="gene ID" value="CLYHEMG016346"/>
</dbReference>
<proteinExistence type="predicted"/>
<dbReference type="GO" id="GO:0004725">
    <property type="term" value="F:protein tyrosine phosphatase activity"/>
    <property type="evidence" value="ECO:0007669"/>
    <property type="project" value="InterPro"/>
</dbReference>
<organism evidence="5 6">
    <name type="scientific">Clytia hemisphaerica</name>
    <dbReference type="NCBI Taxonomy" id="252671"/>
    <lineage>
        <taxon>Eukaryota</taxon>
        <taxon>Metazoa</taxon>
        <taxon>Cnidaria</taxon>
        <taxon>Hydrozoa</taxon>
        <taxon>Hydroidolina</taxon>
        <taxon>Leptothecata</taxon>
        <taxon>Obeliida</taxon>
        <taxon>Clytiidae</taxon>
        <taxon>Clytia</taxon>
    </lineage>
</organism>
<feature type="transmembrane region" description="Helical" evidence="2">
    <location>
        <begin position="278"/>
        <end position="300"/>
    </location>
</feature>
<dbReference type="PROSITE" id="PS50055">
    <property type="entry name" value="TYR_PHOSPHATASE_PTP"/>
    <property type="match status" value="1"/>
</dbReference>
<evidence type="ECO:0000259" key="4">
    <source>
        <dbReference type="PROSITE" id="PS50055"/>
    </source>
</evidence>
<feature type="compositionally biased region" description="Acidic residues" evidence="1">
    <location>
        <begin position="547"/>
        <end position="557"/>
    </location>
</feature>
<accession>A0A7M5X1G4</accession>
<feature type="region of interest" description="Disordered" evidence="1">
    <location>
        <begin position="528"/>
        <end position="557"/>
    </location>
</feature>
<evidence type="ECO:0000256" key="1">
    <source>
        <dbReference type="SAM" id="MobiDB-lite"/>
    </source>
</evidence>
<dbReference type="Pfam" id="PF00102">
    <property type="entry name" value="Y_phosphatase"/>
    <property type="match status" value="1"/>
</dbReference>
<feature type="compositionally biased region" description="Basic and acidic residues" evidence="1">
    <location>
        <begin position="359"/>
        <end position="371"/>
    </location>
</feature>
<feature type="chain" id="PRO_5029482433" description="Tyrosine-protein phosphatase domain-containing protein" evidence="3">
    <location>
        <begin position="19"/>
        <end position="836"/>
    </location>
</feature>
<feature type="compositionally biased region" description="Basic and acidic residues" evidence="1">
    <location>
        <begin position="443"/>
        <end position="458"/>
    </location>
</feature>
<dbReference type="InterPro" id="IPR000242">
    <property type="entry name" value="PTP_cat"/>
</dbReference>
<evidence type="ECO:0000313" key="5">
    <source>
        <dbReference type="EnsemblMetazoa" id="CLYHEMP016346.1"/>
    </source>
</evidence>
<evidence type="ECO:0000313" key="6">
    <source>
        <dbReference type="Proteomes" id="UP000594262"/>
    </source>
</evidence>
<feature type="signal peptide" evidence="3">
    <location>
        <begin position="1"/>
        <end position="18"/>
    </location>
</feature>
<dbReference type="Proteomes" id="UP000594262">
    <property type="component" value="Unplaced"/>
</dbReference>
<dbReference type="SUPFAM" id="SSF52799">
    <property type="entry name" value="(Phosphotyrosine protein) phosphatases II"/>
    <property type="match status" value="1"/>
</dbReference>
<dbReference type="InterPro" id="IPR003595">
    <property type="entry name" value="Tyr_Pase_cat"/>
</dbReference>
<feature type="region of interest" description="Disordered" evidence="1">
    <location>
        <begin position="427"/>
        <end position="500"/>
    </location>
</feature>
<dbReference type="SMART" id="SM00194">
    <property type="entry name" value="PTPc"/>
    <property type="match status" value="1"/>
</dbReference>
<keyword evidence="3" id="KW-0732">Signal</keyword>
<dbReference type="RefSeq" id="XP_066921808.1">
    <property type="nucleotide sequence ID" value="XM_067065707.1"/>
</dbReference>
<keyword evidence="2" id="KW-0472">Membrane</keyword>
<dbReference type="SMART" id="SM00404">
    <property type="entry name" value="PTPc_motif"/>
    <property type="match status" value="1"/>
</dbReference>
<dbReference type="InterPro" id="IPR050348">
    <property type="entry name" value="Protein-Tyr_Phosphatase"/>
</dbReference>
<feature type="compositionally biased region" description="Low complexity" evidence="1">
    <location>
        <begin position="534"/>
        <end position="546"/>
    </location>
</feature>
<keyword evidence="2" id="KW-1133">Transmembrane helix</keyword>
<evidence type="ECO:0000256" key="2">
    <source>
        <dbReference type="SAM" id="Phobius"/>
    </source>
</evidence>
<dbReference type="PANTHER" id="PTHR19134:SF449">
    <property type="entry name" value="TYROSINE-PROTEIN PHOSPHATASE 1"/>
    <property type="match status" value="1"/>
</dbReference>
<dbReference type="PANTHER" id="PTHR19134">
    <property type="entry name" value="RECEPTOR-TYPE TYROSINE-PROTEIN PHOSPHATASE"/>
    <property type="match status" value="1"/>
</dbReference>
<protein>
    <recommendedName>
        <fullName evidence="4">Tyrosine-protein phosphatase domain-containing protein</fullName>
    </recommendedName>
</protein>
<keyword evidence="2" id="KW-0812">Transmembrane</keyword>
<evidence type="ECO:0000256" key="3">
    <source>
        <dbReference type="SAM" id="SignalP"/>
    </source>
</evidence>
<dbReference type="GeneID" id="136809186"/>
<dbReference type="Gene3D" id="3.90.190.10">
    <property type="entry name" value="Protein tyrosine phosphatase superfamily"/>
    <property type="match status" value="1"/>
</dbReference>
<name>A0A7M5X1G4_9CNID</name>
<feature type="domain" description="Tyrosine-protein phosphatase" evidence="4">
    <location>
        <begin position="597"/>
        <end position="828"/>
    </location>
</feature>